<feature type="domain" description="HTH luxR-type" evidence="3">
    <location>
        <begin position="204"/>
        <end position="269"/>
    </location>
</feature>
<dbReference type="InterPro" id="IPR051015">
    <property type="entry name" value="EvgA-like"/>
</dbReference>
<dbReference type="PANTHER" id="PTHR45566:SF1">
    <property type="entry name" value="HTH-TYPE TRANSCRIPTIONAL REGULATOR YHJB-RELATED"/>
    <property type="match status" value="1"/>
</dbReference>
<evidence type="ECO:0000313" key="5">
    <source>
        <dbReference type="EMBL" id="MEK8050182.1"/>
    </source>
</evidence>
<dbReference type="InterPro" id="IPR000792">
    <property type="entry name" value="Tscrpt_reg_LuxR_C"/>
</dbReference>
<dbReference type="SUPFAM" id="SSF46894">
    <property type="entry name" value="C-terminal effector domain of the bipartite response regulators"/>
    <property type="match status" value="1"/>
</dbReference>
<dbReference type="InterPro" id="IPR016032">
    <property type="entry name" value="Sig_transdc_resp-reg_C-effctor"/>
</dbReference>
<proteinExistence type="predicted"/>
<dbReference type="InterPro" id="IPR011006">
    <property type="entry name" value="CheY-like_superfamily"/>
</dbReference>
<evidence type="ECO:0000256" key="1">
    <source>
        <dbReference type="ARBA" id="ARBA00023125"/>
    </source>
</evidence>
<comment type="caution">
    <text evidence="5">The sequence shown here is derived from an EMBL/GenBank/DDBJ whole genome shotgun (WGS) entry which is preliminary data.</text>
</comment>
<dbReference type="SMART" id="SM00421">
    <property type="entry name" value="HTH_LUXR"/>
    <property type="match status" value="1"/>
</dbReference>
<gene>
    <name evidence="5" type="ORF">AACH10_08025</name>
</gene>
<dbReference type="Gene3D" id="3.40.50.2300">
    <property type="match status" value="1"/>
</dbReference>
<evidence type="ECO:0000256" key="2">
    <source>
        <dbReference type="PROSITE-ProRule" id="PRU00169"/>
    </source>
</evidence>
<accession>A0ABU9CI22</accession>
<feature type="modified residue" description="4-aspartylphosphate" evidence="2">
    <location>
        <position position="55"/>
    </location>
</feature>
<evidence type="ECO:0000259" key="4">
    <source>
        <dbReference type="PROSITE" id="PS50110"/>
    </source>
</evidence>
<dbReference type="CDD" id="cd06170">
    <property type="entry name" value="LuxR_C_like"/>
    <property type="match status" value="1"/>
</dbReference>
<dbReference type="PRINTS" id="PR00038">
    <property type="entry name" value="HTHLUXR"/>
</dbReference>
<protein>
    <submittedName>
        <fullName evidence="5">Response regulator transcription factor</fullName>
    </submittedName>
</protein>
<dbReference type="SUPFAM" id="SSF52172">
    <property type="entry name" value="CheY-like"/>
    <property type="match status" value="1"/>
</dbReference>
<evidence type="ECO:0000259" key="3">
    <source>
        <dbReference type="PROSITE" id="PS50043"/>
    </source>
</evidence>
<dbReference type="PROSITE" id="PS50110">
    <property type="entry name" value="RESPONSE_REGULATORY"/>
    <property type="match status" value="1"/>
</dbReference>
<keyword evidence="1" id="KW-0238">DNA-binding</keyword>
<dbReference type="EMBL" id="JBBUTH010000003">
    <property type="protein sequence ID" value="MEK8050182.1"/>
    <property type="molecule type" value="Genomic_DNA"/>
</dbReference>
<organism evidence="5 6">
    <name type="scientific">Pseudaquabacterium inlustre</name>
    <dbReference type="NCBI Taxonomy" id="2984192"/>
    <lineage>
        <taxon>Bacteria</taxon>
        <taxon>Pseudomonadati</taxon>
        <taxon>Pseudomonadota</taxon>
        <taxon>Betaproteobacteria</taxon>
        <taxon>Burkholderiales</taxon>
        <taxon>Sphaerotilaceae</taxon>
        <taxon>Pseudaquabacterium</taxon>
    </lineage>
</organism>
<keyword evidence="6" id="KW-1185">Reference proteome</keyword>
<name>A0ABU9CI22_9BURK</name>
<dbReference type="InterPro" id="IPR001789">
    <property type="entry name" value="Sig_transdc_resp-reg_receiver"/>
</dbReference>
<dbReference type="SMART" id="SM00448">
    <property type="entry name" value="REC"/>
    <property type="match status" value="1"/>
</dbReference>
<dbReference type="PANTHER" id="PTHR45566">
    <property type="entry name" value="HTH-TYPE TRANSCRIPTIONAL REGULATOR YHJB-RELATED"/>
    <property type="match status" value="1"/>
</dbReference>
<dbReference type="PROSITE" id="PS50043">
    <property type="entry name" value="HTH_LUXR_2"/>
    <property type="match status" value="1"/>
</dbReference>
<feature type="domain" description="Response regulatory" evidence="4">
    <location>
        <begin position="2"/>
        <end position="121"/>
    </location>
</feature>
<dbReference type="Pfam" id="PF00196">
    <property type="entry name" value="GerE"/>
    <property type="match status" value="1"/>
</dbReference>
<dbReference type="Gene3D" id="1.10.10.10">
    <property type="entry name" value="Winged helix-like DNA-binding domain superfamily/Winged helix DNA-binding domain"/>
    <property type="match status" value="1"/>
</dbReference>
<dbReference type="Proteomes" id="UP001365405">
    <property type="component" value="Unassembled WGS sequence"/>
</dbReference>
<reference evidence="5 6" key="1">
    <citation type="submission" date="2024-04" db="EMBL/GenBank/DDBJ databases">
        <title>Novel species of the genus Ideonella isolated from streams.</title>
        <authorList>
            <person name="Lu H."/>
        </authorList>
    </citation>
    <scope>NUCLEOTIDE SEQUENCE [LARGE SCALE GENOMIC DNA]</scope>
    <source>
        <strain evidence="5 6">DXS22W</strain>
    </source>
</reference>
<dbReference type="RefSeq" id="WP_341409850.1">
    <property type="nucleotide sequence ID" value="NZ_JBBUTH010000003.1"/>
</dbReference>
<keyword evidence="2" id="KW-0597">Phosphoprotein</keyword>
<dbReference type="Pfam" id="PF00072">
    <property type="entry name" value="Response_reg"/>
    <property type="match status" value="1"/>
</dbReference>
<evidence type="ECO:0000313" key="6">
    <source>
        <dbReference type="Proteomes" id="UP001365405"/>
    </source>
</evidence>
<dbReference type="InterPro" id="IPR036388">
    <property type="entry name" value="WH-like_DNA-bd_sf"/>
</dbReference>
<sequence length="276" mass="28703">MKVLMLDDHPLVLTALRQMLETLDPGIHVGAAETPAQAKALLAGDDAPFDLLLLDLRLGDDVDGFDVLAELRQDHPELPVAIVSATERLADVVRAVDMGAMGFVPKRSSMAELTEALSMVLSGGVYIPPVLLELISRLQGRGDLGDTTITAARAQLAAADAAEAAARAGQGAPAVPQPTVAAAVAPAVAPLAALDGLLPPRRPDGLDVLGLTPRQTEVLALLLKGLPNKLIARELNLSVETVKDHVAAVLRALNVSSRTQAVLAVSRVLQQRASGA</sequence>